<dbReference type="InterPro" id="IPR019533">
    <property type="entry name" value="Peptidase_S26"/>
</dbReference>
<dbReference type="Pfam" id="PF10502">
    <property type="entry name" value="Peptidase_S26"/>
    <property type="match status" value="1"/>
</dbReference>
<reference evidence="10" key="1">
    <citation type="submission" date="2022-01" db="EMBL/GenBank/DDBJ databases">
        <authorList>
            <person name="Jo J.-H."/>
            <person name="Im W.-T."/>
        </authorList>
    </citation>
    <scope>NUCLEOTIDE SEQUENCE</scope>
    <source>
        <strain evidence="10">I2-34</strain>
    </source>
</reference>
<keyword evidence="11" id="KW-1185">Reference proteome</keyword>
<dbReference type="InterPro" id="IPR036286">
    <property type="entry name" value="LexA/Signal_pep-like_sf"/>
</dbReference>
<keyword evidence="7" id="KW-1133">Transmembrane helix</keyword>
<evidence type="ECO:0000256" key="7">
    <source>
        <dbReference type="RuleBase" id="RU003993"/>
    </source>
</evidence>
<gene>
    <name evidence="10" type="primary">lepB</name>
    <name evidence="10" type="ORF">LVY72_22180</name>
</gene>
<dbReference type="InterPro" id="IPR000223">
    <property type="entry name" value="Pept_S26A_signal_pept_1"/>
</dbReference>
<evidence type="ECO:0000256" key="3">
    <source>
        <dbReference type="ARBA" id="ARBA00009370"/>
    </source>
</evidence>
<dbReference type="EC" id="3.4.21.89" evidence="4 7"/>
<keyword evidence="7" id="KW-0812">Transmembrane</keyword>
<proteinExistence type="inferred from homology"/>
<dbReference type="Gene3D" id="2.10.109.10">
    <property type="entry name" value="Umud Fragment, subunit A"/>
    <property type="match status" value="1"/>
</dbReference>
<evidence type="ECO:0000256" key="4">
    <source>
        <dbReference type="ARBA" id="ARBA00013208"/>
    </source>
</evidence>
<evidence type="ECO:0000256" key="1">
    <source>
        <dbReference type="ARBA" id="ARBA00000677"/>
    </source>
</evidence>
<dbReference type="SUPFAM" id="SSF51306">
    <property type="entry name" value="LexA/Signal peptidase"/>
    <property type="match status" value="1"/>
</dbReference>
<evidence type="ECO:0000256" key="8">
    <source>
        <dbReference type="RuleBase" id="RU362042"/>
    </source>
</evidence>
<feature type="domain" description="Peptidase S26" evidence="9">
    <location>
        <begin position="23"/>
        <end position="168"/>
    </location>
</feature>
<dbReference type="NCBIfam" id="TIGR02227">
    <property type="entry name" value="sigpep_I_bact"/>
    <property type="match status" value="1"/>
</dbReference>
<dbReference type="RefSeq" id="WP_237826740.1">
    <property type="nucleotide sequence ID" value="NZ_JAKLTQ010000027.1"/>
</dbReference>
<dbReference type="CDD" id="cd06530">
    <property type="entry name" value="S26_SPase_I"/>
    <property type="match status" value="1"/>
</dbReference>
<dbReference type="EMBL" id="JAKLTQ010000027">
    <property type="protein sequence ID" value="MCG2624600.1"/>
    <property type="molecule type" value="Genomic_DNA"/>
</dbReference>
<protein>
    <recommendedName>
        <fullName evidence="4 7">Signal peptidase I</fullName>
        <ecNumber evidence="4 7">3.4.21.89</ecNumber>
    </recommendedName>
</protein>
<dbReference type="PROSITE" id="PS00760">
    <property type="entry name" value="SPASE_I_2"/>
    <property type="match status" value="1"/>
</dbReference>
<evidence type="ECO:0000313" key="10">
    <source>
        <dbReference type="EMBL" id="MCG2624600.1"/>
    </source>
</evidence>
<evidence type="ECO:0000313" key="11">
    <source>
        <dbReference type="Proteomes" id="UP001165368"/>
    </source>
</evidence>
<comment type="caution">
    <text evidence="10">The sequence shown here is derived from an EMBL/GenBank/DDBJ whole genome shotgun (WGS) entry which is preliminary data.</text>
</comment>
<feature type="transmembrane region" description="Helical" evidence="7">
    <location>
        <begin position="20"/>
        <end position="39"/>
    </location>
</feature>
<dbReference type="GO" id="GO:0009003">
    <property type="term" value="F:signal peptidase activity"/>
    <property type="evidence" value="ECO:0007669"/>
    <property type="project" value="UniProtKB-EC"/>
</dbReference>
<comment type="catalytic activity">
    <reaction evidence="1 7">
        <text>Cleavage of hydrophobic, N-terminal signal or leader sequences from secreted and periplasmic proteins.</text>
        <dbReference type="EC" id="3.4.21.89"/>
    </reaction>
</comment>
<dbReference type="PRINTS" id="PR00727">
    <property type="entry name" value="LEADERPTASE"/>
</dbReference>
<dbReference type="PANTHER" id="PTHR43390">
    <property type="entry name" value="SIGNAL PEPTIDASE I"/>
    <property type="match status" value="1"/>
</dbReference>
<dbReference type="Proteomes" id="UP001165368">
    <property type="component" value="Unassembled WGS sequence"/>
</dbReference>
<evidence type="ECO:0000256" key="6">
    <source>
        <dbReference type="ARBA" id="ARBA00022801"/>
    </source>
</evidence>
<dbReference type="InterPro" id="IPR019756">
    <property type="entry name" value="Pept_S26A_signal_pept_1_Ser-AS"/>
</dbReference>
<evidence type="ECO:0000256" key="2">
    <source>
        <dbReference type="ARBA" id="ARBA00004401"/>
    </source>
</evidence>
<dbReference type="InterPro" id="IPR019758">
    <property type="entry name" value="Pept_S26A_signal_pept_1_CS"/>
</dbReference>
<name>A0ABS9LD67_9MICC</name>
<dbReference type="PANTHER" id="PTHR43390:SF1">
    <property type="entry name" value="CHLOROPLAST PROCESSING PEPTIDASE"/>
    <property type="match status" value="1"/>
</dbReference>
<evidence type="ECO:0000259" key="9">
    <source>
        <dbReference type="Pfam" id="PF10502"/>
    </source>
</evidence>
<comment type="similarity">
    <text evidence="3 8">Belongs to the peptidase S26 family.</text>
</comment>
<dbReference type="PROSITE" id="PS00501">
    <property type="entry name" value="SPASE_I_1"/>
    <property type="match status" value="1"/>
</dbReference>
<comment type="subcellular location">
    <subcellularLocation>
        <location evidence="2">Cell membrane</location>
        <topology evidence="2">Single-pass type II membrane protein</topology>
    </subcellularLocation>
    <subcellularLocation>
        <location evidence="8">Membrane</location>
        <topology evidence="8">Single-pass type II membrane protein</topology>
    </subcellularLocation>
</comment>
<keyword evidence="5 7" id="KW-0645">Protease</keyword>
<dbReference type="InterPro" id="IPR019757">
    <property type="entry name" value="Pept_S26A_signal_pept_1_Lys-AS"/>
</dbReference>
<accession>A0ABS9LD67</accession>
<sequence length="171" mass="18265">MRALIIDRPAATGRTRRDRAVLAAAAAVLLGLLAVRLWILEPVAVASDSMAPTLENGSLVFVFKPGPVVSGVHAGDLVVFRSPADGTPVIKRVVAVGGQQLEVQDAVLYVNSVRMHEPFVDPATIDGTYYPVTEVPPGTVFVMGDNRERSIDSRDYGPIPLEAIEGLVLRP</sequence>
<dbReference type="PROSITE" id="PS00761">
    <property type="entry name" value="SPASE_I_3"/>
    <property type="match status" value="1"/>
</dbReference>
<keyword evidence="6 7" id="KW-0378">Hydrolase</keyword>
<organism evidence="10 11">
    <name type="scientific">Arthrobacter hankyongi</name>
    <dbReference type="NCBI Taxonomy" id="2904801"/>
    <lineage>
        <taxon>Bacteria</taxon>
        <taxon>Bacillati</taxon>
        <taxon>Actinomycetota</taxon>
        <taxon>Actinomycetes</taxon>
        <taxon>Micrococcales</taxon>
        <taxon>Micrococcaceae</taxon>
        <taxon>Arthrobacter</taxon>
    </lineage>
</organism>
<keyword evidence="7" id="KW-0472">Membrane</keyword>
<evidence type="ECO:0000256" key="5">
    <source>
        <dbReference type="ARBA" id="ARBA00022670"/>
    </source>
</evidence>